<dbReference type="Gene3D" id="3.10.100.10">
    <property type="entry name" value="Mannose-Binding Protein A, subunit A"/>
    <property type="match status" value="1"/>
</dbReference>
<protein>
    <submittedName>
        <fullName evidence="7">C-type lectin domain-containing protein</fullName>
    </submittedName>
</protein>
<dbReference type="WBParaSite" id="jg9688">
    <property type="protein sequence ID" value="jg9688"/>
    <property type="gene ID" value="jg9688"/>
</dbReference>
<keyword evidence="3" id="KW-0812">Transmembrane</keyword>
<accession>A0A915ETM8</accession>
<keyword evidence="6" id="KW-1185">Reference proteome</keyword>
<evidence type="ECO:0000256" key="1">
    <source>
        <dbReference type="SAM" id="Coils"/>
    </source>
</evidence>
<feature type="domain" description="C-type lectin" evidence="5">
    <location>
        <begin position="150"/>
        <end position="266"/>
    </location>
</feature>
<evidence type="ECO:0000256" key="3">
    <source>
        <dbReference type="SAM" id="Phobius"/>
    </source>
</evidence>
<dbReference type="InterPro" id="IPR001304">
    <property type="entry name" value="C-type_lectin-like"/>
</dbReference>
<dbReference type="InterPro" id="IPR016187">
    <property type="entry name" value="CTDL_fold"/>
</dbReference>
<keyword evidence="3" id="KW-1133">Transmembrane helix</keyword>
<evidence type="ECO:0000313" key="6">
    <source>
        <dbReference type="Proteomes" id="UP000887574"/>
    </source>
</evidence>
<dbReference type="InterPro" id="IPR016186">
    <property type="entry name" value="C-type_lectin-like/link_sf"/>
</dbReference>
<proteinExistence type="predicted"/>
<evidence type="ECO:0000259" key="5">
    <source>
        <dbReference type="PROSITE" id="PS50041"/>
    </source>
</evidence>
<dbReference type="PROSITE" id="PS50041">
    <property type="entry name" value="C_TYPE_LECTIN_2"/>
    <property type="match status" value="1"/>
</dbReference>
<evidence type="ECO:0000313" key="7">
    <source>
        <dbReference type="WBParaSite" id="jg9688"/>
    </source>
</evidence>
<dbReference type="SMART" id="SM00034">
    <property type="entry name" value="CLECT"/>
    <property type="match status" value="1"/>
</dbReference>
<feature type="region of interest" description="Disordered" evidence="2">
    <location>
        <begin position="758"/>
        <end position="780"/>
    </location>
</feature>
<keyword evidence="4" id="KW-0732">Signal</keyword>
<dbReference type="SUPFAM" id="SSF56436">
    <property type="entry name" value="C-type lectin-like"/>
    <property type="match status" value="1"/>
</dbReference>
<dbReference type="CDD" id="cd00037">
    <property type="entry name" value="CLECT"/>
    <property type="match status" value="1"/>
</dbReference>
<feature type="signal peptide" evidence="4">
    <location>
        <begin position="1"/>
        <end position="22"/>
    </location>
</feature>
<dbReference type="InterPro" id="IPR035914">
    <property type="entry name" value="Sperma_CUB_dom_sf"/>
</dbReference>
<dbReference type="PANTHER" id="PTHR34401:SF7">
    <property type="entry name" value="EXTRACELLULAR MEMBRANE PROTEIN, CFEM DOMAIN PROTEIN"/>
    <property type="match status" value="1"/>
</dbReference>
<feature type="region of interest" description="Disordered" evidence="2">
    <location>
        <begin position="452"/>
        <end position="471"/>
    </location>
</feature>
<feature type="coiled-coil region" evidence="1">
    <location>
        <begin position="407"/>
        <end position="434"/>
    </location>
</feature>
<keyword evidence="3" id="KW-0472">Membrane</keyword>
<dbReference type="Gene3D" id="2.60.120.290">
    <property type="entry name" value="Spermadhesin, CUB domain"/>
    <property type="match status" value="1"/>
</dbReference>
<dbReference type="Proteomes" id="UP000887574">
    <property type="component" value="Unplaced"/>
</dbReference>
<keyword evidence="1" id="KW-0175">Coiled coil</keyword>
<dbReference type="PANTHER" id="PTHR34401">
    <property type="entry name" value="PROTEIN CBG12388-RELATED"/>
    <property type="match status" value="1"/>
</dbReference>
<dbReference type="AlphaFoldDB" id="A0A915ETM8"/>
<feature type="chain" id="PRO_5037079282" evidence="4">
    <location>
        <begin position="23"/>
        <end position="866"/>
    </location>
</feature>
<dbReference type="Pfam" id="PF00059">
    <property type="entry name" value="Lectin_C"/>
    <property type="match status" value="1"/>
</dbReference>
<feature type="region of interest" description="Disordered" evidence="2">
    <location>
        <begin position="342"/>
        <end position="397"/>
    </location>
</feature>
<evidence type="ECO:0000256" key="4">
    <source>
        <dbReference type="SAM" id="SignalP"/>
    </source>
</evidence>
<organism evidence="6 7">
    <name type="scientific">Ditylenchus dipsaci</name>
    <dbReference type="NCBI Taxonomy" id="166011"/>
    <lineage>
        <taxon>Eukaryota</taxon>
        <taxon>Metazoa</taxon>
        <taxon>Ecdysozoa</taxon>
        <taxon>Nematoda</taxon>
        <taxon>Chromadorea</taxon>
        <taxon>Rhabditida</taxon>
        <taxon>Tylenchina</taxon>
        <taxon>Tylenchomorpha</taxon>
        <taxon>Sphaerularioidea</taxon>
        <taxon>Anguinidae</taxon>
        <taxon>Anguininae</taxon>
        <taxon>Ditylenchus</taxon>
    </lineage>
</organism>
<reference evidence="7" key="1">
    <citation type="submission" date="2022-11" db="UniProtKB">
        <authorList>
            <consortium name="WormBaseParasite"/>
        </authorList>
    </citation>
    <scope>IDENTIFICATION</scope>
</reference>
<name>A0A915ETM8_9BILA</name>
<dbReference type="SUPFAM" id="SSF49854">
    <property type="entry name" value="Spermadhesin, CUB domain"/>
    <property type="match status" value="1"/>
</dbReference>
<feature type="transmembrane region" description="Helical" evidence="3">
    <location>
        <begin position="295"/>
        <end position="316"/>
    </location>
</feature>
<sequence length="866" mass="96213">MPLILPYFLYLLLFILARLDNSQEVEPQPCPENPIVLSAGSTAQYIHSPYDEDGLYPSNTDCRFVLTARSPSHRIQVNILESEMEEPLFMKCNDYGSFSDGNTSTATEIRQQYSFLSLSLRSNYSKARCQPFFVDFELPGCPPEWIIYPEHSFCYKLFSAPTNWLDAQRACNYEQSNLLTFSTNEEYGFVTDTFASSHSLPWIGYTDAVSEGRFESVNEDPLWPQRFPSFSGQQEDRDCVFLEWGQIQSVGYAVDDCRTRHTYICKKRADGKTLPIPLASTLVREGLTTTSSLDYTVLLAMLILLVLLLILIWIGYQQYKKRKEPTQVANLDQNQRFVSGAVSSTSMGAAGRPSTSQLTNTTTKVKQLGFTSKTQPQAENSSENDSPRLSMTPNQPGVVSLGVNNLAYDQQEELEELEENAANKNQSRQHMANAGMPIRELTTLTTTSMQTNVALSHASTTGSRIRTRRKSFERPHISALDSCSSAAEVSLDGLPPCRAAAEDGVTSGFGVDGFKEDGKSAQCLSAEVEARDLPNNAKEERKACEANSYLFELCHCVCLCFEHKSMSSMSRITDYSSYTFDHLCAKIFTGKCVHVLLFVSVIFIEHGRGQALHHLQPQLATATGVVRSQRHPTAAISTANQQQFKPKTSFGGGPLFAAARKPNNIQEQFITSPQCKCKDIEECSHELDEKSNKCKVMSKCEGILKKIGNSAKIRACLAKEQKEMERLEECVEKRVGPIGCTNDPNPKNLTFSVMMGEGDHNRPKRATAPPQLPANQEAGHAPREMSDYMMCVDECTMEQLNNDSKQCASGGPLNCALKLRCALAPPDERSQTAFDACEKELNYWPKVASKAPVNASKELALNPVPK</sequence>
<feature type="compositionally biased region" description="Polar residues" evidence="2">
    <location>
        <begin position="452"/>
        <end position="464"/>
    </location>
</feature>
<evidence type="ECO:0000256" key="2">
    <source>
        <dbReference type="SAM" id="MobiDB-lite"/>
    </source>
</evidence>